<dbReference type="SUPFAM" id="SSF52833">
    <property type="entry name" value="Thioredoxin-like"/>
    <property type="match status" value="3"/>
</dbReference>
<feature type="region of interest" description="Disordered" evidence="1">
    <location>
        <begin position="681"/>
        <end position="746"/>
    </location>
</feature>
<feature type="region of interest" description="Disordered" evidence="1">
    <location>
        <begin position="163"/>
        <end position="183"/>
    </location>
</feature>
<evidence type="ECO:0000313" key="4">
    <source>
        <dbReference type="Proteomes" id="UP000265515"/>
    </source>
</evidence>
<evidence type="ECO:0000313" key="3">
    <source>
        <dbReference type="EMBL" id="GBG67933.1"/>
    </source>
</evidence>
<dbReference type="InterPro" id="IPR036249">
    <property type="entry name" value="Thioredoxin-like_sf"/>
</dbReference>
<dbReference type="Gene3D" id="3.40.30.10">
    <property type="entry name" value="Glutaredoxin"/>
    <property type="match status" value="4"/>
</dbReference>
<dbReference type="Gramene" id="GBG67933">
    <property type="protein sequence ID" value="GBG67933"/>
    <property type="gene ID" value="CBR_g1052"/>
</dbReference>
<dbReference type="OrthoDB" id="511561at2759"/>
<proteinExistence type="predicted"/>
<comment type="caution">
    <text evidence="3">The sequence shown here is derived from an EMBL/GenBank/DDBJ whole genome shotgun (WGS) entry which is preliminary data.</text>
</comment>
<feature type="compositionally biased region" description="Basic and acidic residues" evidence="1">
    <location>
        <begin position="705"/>
        <end position="725"/>
    </location>
</feature>
<dbReference type="InterPro" id="IPR013766">
    <property type="entry name" value="Thioredoxin_domain"/>
</dbReference>
<dbReference type="OMA" id="KICAIGF"/>
<dbReference type="Proteomes" id="UP000265515">
    <property type="component" value="Unassembled WGS sequence"/>
</dbReference>
<dbReference type="PANTHER" id="PTHR45184:SF1">
    <property type="entry name" value="DNAJ PROTEIN ERDJ3A"/>
    <property type="match status" value="1"/>
</dbReference>
<name>A0A388KDB2_CHABU</name>
<feature type="compositionally biased region" description="Acidic residues" evidence="1">
    <location>
        <begin position="685"/>
        <end position="704"/>
    </location>
</feature>
<feature type="region of interest" description="Disordered" evidence="1">
    <location>
        <begin position="274"/>
        <end position="299"/>
    </location>
</feature>
<accession>A0A388KDB2</accession>
<protein>
    <recommendedName>
        <fullName evidence="2">Thioredoxin domain-containing protein</fullName>
    </recommendedName>
</protein>
<feature type="domain" description="Thioredoxin" evidence="2">
    <location>
        <begin position="41"/>
        <end position="111"/>
    </location>
</feature>
<gene>
    <name evidence="3" type="ORF">CBR_g1052</name>
</gene>
<keyword evidence="4" id="KW-1185">Reference proteome</keyword>
<dbReference type="InterPro" id="IPR052842">
    <property type="entry name" value="ER_Co-chaperone"/>
</dbReference>
<sequence>MDERGWYTWRRMATIEQMIWLVLVGILASPAAGLYADDGLVKVLTEKEYVQDVLEGPDMWLVEYFKSDCHLCVQVVPEFVKVANSLKGIVKVGAVNCDTNRDLCIHAKIKLFSWDRKKNPYTGKYYKDEPADYNGRSNSKAMTEFATDSLPMKFITLVSSAGPSGSDEAAASEDERRSASASEFLRSNPSIPKVLLFSKKDSVTPLYKGLSLRFRGRMAFAQASSSDAELAAQFNVTNFPTLLLIDQHGERFSYKGSLKAVLISEFLEPFAATASPPKDDGGEAAASDKSATGDQGAGGKGLKMRFIEQLNASRFQSMLASEDVWLVAFVGGPGGVCEERKEEWEKAAFSLFAMVHIGEVNVSSSPEAAALAEQYGLKSLVQDPDVCLAVLLFPFGDDKQESEPELYRGAMEAKELSKFTLEAIPSFVQHVTADSMQAFVNVQPNLPKVVLITTKTETPALFKTLATNYRLHLMFARVHSSEEVLLRRLGVEKVPHVLVLVQVANPTTGRVEVQAQHYGGPLNYPGLAYFLNQYVRGDATAQGDGSLLDGSSPSGVAVTEIDNQEEFKSRCISSGRVCMIGFFDGAVPEVEDHVDRFSQFASGSVARQFGLGWVDVSKFASVALKFGIAKRDVPTAVVLSSQKMRFALLAEEYGIQSLNRLLSGALSGKIRTVVLDDLPSFEERTPEDDVGEEVTEVEKEIEEEAAARRAEEEAVAKKAQEEAAAQKRQKKKKKKATKTAAPKDEL</sequence>
<dbReference type="PANTHER" id="PTHR45184">
    <property type="entry name" value="DNAJ PROTEIN ERDJ3A"/>
    <property type="match status" value="1"/>
</dbReference>
<organism evidence="3 4">
    <name type="scientific">Chara braunii</name>
    <name type="common">Braun's stonewort</name>
    <dbReference type="NCBI Taxonomy" id="69332"/>
    <lineage>
        <taxon>Eukaryota</taxon>
        <taxon>Viridiplantae</taxon>
        <taxon>Streptophyta</taxon>
        <taxon>Charophyceae</taxon>
        <taxon>Charales</taxon>
        <taxon>Characeae</taxon>
        <taxon>Chara</taxon>
    </lineage>
</organism>
<feature type="compositionally biased region" description="Basic residues" evidence="1">
    <location>
        <begin position="727"/>
        <end position="737"/>
    </location>
</feature>
<evidence type="ECO:0000259" key="2">
    <source>
        <dbReference type="Pfam" id="PF00085"/>
    </source>
</evidence>
<dbReference type="EMBL" id="BFEA01000094">
    <property type="protein sequence ID" value="GBG67933.1"/>
    <property type="molecule type" value="Genomic_DNA"/>
</dbReference>
<dbReference type="STRING" id="69332.A0A388KDB2"/>
<dbReference type="AlphaFoldDB" id="A0A388KDB2"/>
<dbReference type="Pfam" id="PF00085">
    <property type="entry name" value="Thioredoxin"/>
    <property type="match status" value="1"/>
</dbReference>
<evidence type="ECO:0000256" key="1">
    <source>
        <dbReference type="SAM" id="MobiDB-lite"/>
    </source>
</evidence>
<reference evidence="3 4" key="1">
    <citation type="journal article" date="2018" name="Cell">
        <title>The Chara Genome: Secondary Complexity and Implications for Plant Terrestrialization.</title>
        <authorList>
            <person name="Nishiyama T."/>
            <person name="Sakayama H."/>
            <person name="Vries J.D."/>
            <person name="Buschmann H."/>
            <person name="Saint-Marcoux D."/>
            <person name="Ullrich K.K."/>
            <person name="Haas F.B."/>
            <person name="Vanderstraeten L."/>
            <person name="Becker D."/>
            <person name="Lang D."/>
            <person name="Vosolsobe S."/>
            <person name="Rombauts S."/>
            <person name="Wilhelmsson P.K.I."/>
            <person name="Janitza P."/>
            <person name="Kern R."/>
            <person name="Heyl A."/>
            <person name="Rumpler F."/>
            <person name="Villalobos L.I.A.C."/>
            <person name="Clay J.M."/>
            <person name="Skokan R."/>
            <person name="Toyoda A."/>
            <person name="Suzuki Y."/>
            <person name="Kagoshima H."/>
            <person name="Schijlen E."/>
            <person name="Tajeshwar N."/>
            <person name="Catarino B."/>
            <person name="Hetherington A.J."/>
            <person name="Saltykova A."/>
            <person name="Bonnot C."/>
            <person name="Breuninger H."/>
            <person name="Symeonidi A."/>
            <person name="Radhakrishnan G.V."/>
            <person name="Van Nieuwerburgh F."/>
            <person name="Deforce D."/>
            <person name="Chang C."/>
            <person name="Karol K.G."/>
            <person name="Hedrich R."/>
            <person name="Ulvskov P."/>
            <person name="Glockner G."/>
            <person name="Delwiche C.F."/>
            <person name="Petrasek J."/>
            <person name="Van de Peer Y."/>
            <person name="Friml J."/>
            <person name="Beilby M."/>
            <person name="Dolan L."/>
            <person name="Kohara Y."/>
            <person name="Sugano S."/>
            <person name="Fujiyama A."/>
            <person name="Delaux P.-M."/>
            <person name="Quint M."/>
            <person name="TheiBen G."/>
            <person name="Hagemann M."/>
            <person name="Harholt J."/>
            <person name="Dunand C."/>
            <person name="Zachgo S."/>
            <person name="Langdale J."/>
            <person name="Maumus F."/>
            <person name="Straeten D.V.D."/>
            <person name="Gould S.B."/>
            <person name="Rensing S.A."/>
        </authorList>
    </citation>
    <scope>NUCLEOTIDE SEQUENCE [LARGE SCALE GENOMIC DNA]</scope>
    <source>
        <strain evidence="3 4">S276</strain>
    </source>
</reference>